<feature type="domain" description="SAP" evidence="9">
    <location>
        <begin position="385"/>
        <end position="419"/>
    </location>
</feature>
<feature type="compositionally biased region" description="Basic residues" evidence="8">
    <location>
        <begin position="279"/>
        <end position="295"/>
    </location>
</feature>
<evidence type="ECO:0000256" key="7">
    <source>
        <dbReference type="PROSITE-ProRule" id="PRU00401"/>
    </source>
</evidence>
<dbReference type="GO" id="GO:0045944">
    <property type="term" value="P:positive regulation of transcription by RNA polymerase II"/>
    <property type="evidence" value="ECO:0007669"/>
    <property type="project" value="TreeGrafter"/>
</dbReference>
<feature type="compositionally biased region" description="Low complexity" evidence="8">
    <location>
        <begin position="848"/>
        <end position="857"/>
    </location>
</feature>
<evidence type="ECO:0000256" key="5">
    <source>
        <dbReference type="ARBA" id="ARBA00023163"/>
    </source>
</evidence>
<comment type="subcellular location">
    <subcellularLocation>
        <location evidence="1">Nucleus</location>
    </subcellularLocation>
</comment>
<dbReference type="Pfam" id="PF02037">
    <property type="entry name" value="SAP"/>
    <property type="match status" value="1"/>
</dbReference>
<feature type="compositionally biased region" description="Polar residues" evidence="8">
    <location>
        <begin position="351"/>
        <end position="376"/>
    </location>
</feature>
<dbReference type="PROSITE" id="PS51073">
    <property type="entry name" value="RPEL"/>
    <property type="match status" value="1"/>
</dbReference>
<keyword evidence="4" id="KW-0175">Coiled coil</keyword>
<keyword evidence="6" id="KW-0539">Nucleus</keyword>
<evidence type="ECO:0000256" key="4">
    <source>
        <dbReference type="ARBA" id="ARBA00023054"/>
    </source>
</evidence>
<feature type="compositionally biased region" description="Low complexity" evidence="8">
    <location>
        <begin position="900"/>
        <end position="916"/>
    </location>
</feature>
<dbReference type="GO" id="GO:0003713">
    <property type="term" value="F:transcription coactivator activity"/>
    <property type="evidence" value="ECO:0007669"/>
    <property type="project" value="TreeGrafter"/>
</dbReference>
<dbReference type="SMART" id="SM00513">
    <property type="entry name" value="SAP"/>
    <property type="match status" value="1"/>
</dbReference>
<keyword evidence="2" id="KW-0677">Repeat</keyword>
<feature type="region of interest" description="Disordered" evidence="8">
    <location>
        <begin position="755"/>
        <end position="870"/>
    </location>
</feature>
<dbReference type="AlphaFoldDB" id="A0A8X6Q4V4"/>
<evidence type="ECO:0000313" key="11">
    <source>
        <dbReference type="Proteomes" id="UP000887013"/>
    </source>
</evidence>
<dbReference type="Gene3D" id="6.10.150.10">
    <property type="match status" value="1"/>
</dbReference>
<evidence type="ECO:0000259" key="9">
    <source>
        <dbReference type="PROSITE" id="PS50800"/>
    </source>
</evidence>
<dbReference type="InterPro" id="IPR003034">
    <property type="entry name" value="SAP_dom"/>
</dbReference>
<evidence type="ECO:0000256" key="6">
    <source>
        <dbReference type="ARBA" id="ARBA00023242"/>
    </source>
</evidence>
<feature type="region of interest" description="Disordered" evidence="8">
    <location>
        <begin position="14"/>
        <end position="42"/>
    </location>
</feature>
<keyword evidence="5" id="KW-0804">Transcription</keyword>
<gene>
    <name evidence="10" type="primary">MYOCD</name>
    <name evidence="10" type="ORF">NPIL_120051</name>
</gene>
<dbReference type="EMBL" id="BMAW01028135">
    <property type="protein sequence ID" value="GFU05832.1"/>
    <property type="molecule type" value="Genomic_DNA"/>
</dbReference>
<dbReference type="InterPro" id="IPR036361">
    <property type="entry name" value="SAP_dom_sf"/>
</dbReference>
<sequence>MTEQDDQDCANFQNMINSYLSTRDSKSPPKAQVDEASLQQAMDKNKESLKVKLMMRRPINQLVEQGIMPSPKKPLQYLQQCQKLERAQTENILKNLMKTRPDRQALIDHHILEDTTIDPSLQDKQRQLKKARLADDLNDRLSHRPGPLELVKGNILHTDEKFAQAVKEGQIPFKRTCEGQALRHPMPCFTFEDDSGSDAALSPPQDILDQSLGSMPSVESMVLSPYPNQDSPSSSMGELRIASSTPPSSQPSPSPTSNQAGNVISLNDAPQKESSTSTTRRKKSKPKAPPKTRTIKFHEYKGPPSAQKNQASQSQEETSYELLLQQQQLFLQWQLEMQQKYPQVILPVPQQPSGDQSKSANSVQNSTIEKSQETMNASPSMVKNFEDLKVNGLKAECKKRNLPVSGSKVQLLERLRNHIESSNNNNKIIPEKSNCTIETTTVPITVSGIILDSLPTLVTQQAPVTSVVTVDAPITNRASQITLGDATETLMVYNTVPVQGQIMNSRPSSTAPMDVEMNSNADVMDCTENPNAINEEIMKRQQQKIFQLERELERSQRQLQQQQWWQQQQQQAQQQVQQQVLLASHPVPIAPAPPTNHVSMATALPQPTVAQAVVQQQLLQPKSTPQQLLQQASKYPPGSAEQQTALVKASLAAFIHSQQANNSIRLRNGIAAPNQQNISQFTNLKPIVLCQAQTVPAVIEKPRANSLPNGIGQQKMVWSSSVPNFSNVIAPKITVGTIEPKFLLQKAPPDYNEVVKPQVKVKQEKPSGSKRSGRKSVKSQEVDDVLDVLISHGELPPSAAQEPPTPTTPEMQKGGQAPPAFPGVVDIKPTLSVSNPSTVATPEETVDSSLKLNSSSNSHDERNDPNTPLVFDLNLDLQDLETMDLGVLDHNDISDPTPHSSSKSDSLQQQQQQQTQNNCAPSYSDLDMDVEFSDWLDILTNNNSVTNANQSRICSFNSDNGDPLLPRMENGQETLDMFALDNLDFKLPSDSNLLSWDKIDYAT</sequence>
<feature type="region of interest" description="Disordered" evidence="8">
    <location>
        <begin position="347"/>
        <end position="376"/>
    </location>
</feature>
<dbReference type="Gene3D" id="6.10.140.2040">
    <property type="match status" value="1"/>
</dbReference>
<proteinExistence type="predicted"/>
<comment type="caution">
    <text evidence="10">The sequence shown here is derived from an EMBL/GenBank/DDBJ whole genome shotgun (WGS) entry which is preliminary data.</text>
</comment>
<dbReference type="Proteomes" id="UP000887013">
    <property type="component" value="Unassembled WGS sequence"/>
</dbReference>
<accession>A0A8X6Q4V4</accession>
<dbReference type="InterPro" id="IPR043451">
    <property type="entry name" value="Myocardin-like"/>
</dbReference>
<feature type="region of interest" description="Disordered" evidence="8">
    <location>
        <begin position="888"/>
        <end position="924"/>
    </location>
</feature>
<dbReference type="PANTHER" id="PTHR22793:SF12">
    <property type="entry name" value="MYOCARDIN-RELATED TRANSCRIPTION FACTOR, ISOFORM H"/>
    <property type="match status" value="1"/>
</dbReference>
<feature type="region of interest" description="Disordered" evidence="8">
    <location>
        <begin position="188"/>
        <end position="314"/>
    </location>
</feature>
<dbReference type="GO" id="GO:0005634">
    <property type="term" value="C:nucleus"/>
    <property type="evidence" value="ECO:0007669"/>
    <property type="project" value="UniProtKB-SubCell"/>
</dbReference>
<evidence type="ECO:0000313" key="10">
    <source>
        <dbReference type="EMBL" id="GFU05832.1"/>
    </source>
</evidence>
<keyword evidence="11" id="KW-1185">Reference proteome</keyword>
<dbReference type="SUPFAM" id="SSF68906">
    <property type="entry name" value="SAP domain"/>
    <property type="match status" value="1"/>
</dbReference>
<dbReference type="Pfam" id="PF02755">
    <property type="entry name" value="RPEL"/>
    <property type="match status" value="1"/>
</dbReference>
<evidence type="ECO:0000256" key="8">
    <source>
        <dbReference type="SAM" id="MobiDB-lite"/>
    </source>
</evidence>
<dbReference type="Gene3D" id="1.10.720.30">
    <property type="entry name" value="SAP domain"/>
    <property type="match status" value="1"/>
</dbReference>
<feature type="repeat" description="RPEL" evidence="7">
    <location>
        <begin position="135"/>
        <end position="160"/>
    </location>
</feature>
<reference evidence="10" key="1">
    <citation type="submission" date="2020-08" db="EMBL/GenBank/DDBJ databases">
        <title>Multicomponent nature underlies the extraordinary mechanical properties of spider dragline silk.</title>
        <authorList>
            <person name="Kono N."/>
            <person name="Nakamura H."/>
            <person name="Mori M."/>
            <person name="Yoshida Y."/>
            <person name="Ohtoshi R."/>
            <person name="Malay A.D."/>
            <person name="Moran D.A.P."/>
            <person name="Tomita M."/>
            <person name="Numata K."/>
            <person name="Arakawa K."/>
        </authorList>
    </citation>
    <scope>NUCLEOTIDE SEQUENCE</scope>
</reference>
<feature type="compositionally biased region" description="Polar residues" evidence="8">
    <location>
        <begin position="226"/>
        <end position="236"/>
    </location>
</feature>
<protein>
    <submittedName>
        <fullName evidence="10">Myocardin</fullName>
    </submittedName>
</protein>
<evidence type="ECO:0000256" key="3">
    <source>
        <dbReference type="ARBA" id="ARBA00023015"/>
    </source>
</evidence>
<dbReference type="PROSITE" id="PS50800">
    <property type="entry name" value="SAP"/>
    <property type="match status" value="1"/>
</dbReference>
<evidence type="ECO:0000256" key="2">
    <source>
        <dbReference type="ARBA" id="ARBA00022737"/>
    </source>
</evidence>
<name>A0A8X6Q4V4_NEPPI</name>
<dbReference type="SMART" id="SM00707">
    <property type="entry name" value="RPEL"/>
    <property type="match status" value="3"/>
</dbReference>
<organism evidence="10 11">
    <name type="scientific">Nephila pilipes</name>
    <name type="common">Giant wood spider</name>
    <name type="synonym">Nephila maculata</name>
    <dbReference type="NCBI Taxonomy" id="299642"/>
    <lineage>
        <taxon>Eukaryota</taxon>
        <taxon>Metazoa</taxon>
        <taxon>Ecdysozoa</taxon>
        <taxon>Arthropoda</taxon>
        <taxon>Chelicerata</taxon>
        <taxon>Arachnida</taxon>
        <taxon>Araneae</taxon>
        <taxon>Araneomorphae</taxon>
        <taxon>Entelegynae</taxon>
        <taxon>Araneoidea</taxon>
        <taxon>Nephilidae</taxon>
        <taxon>Nephila</taxon>
    </lineage>
</organism>
<keyword evidence="3" id="KW-0805">Transcription regulation</keyword>
<feature type="compositionally biased region" description="Polar residues" evidence="8">
    <location>
        <begin position="831"/>
        <end position="840"/>
    </location>
</feature>
<dbReference type="InterPro" id="IPR004018">
    <property type="entry name" value="RPEL_repeat"/>
</dbReference>
<dbReference type="OrthoDB" id="197676at2759"/>
<evidence type="ECO:0000256" key="1">
    <source>
        <dbReference type="ARBA" id="ARBA00004123"/>
    </source>
</evidence>
<dbReference type="PANTHER" id="PTHR22793">
    <property type="entry name" value="MYOCARDIN-RELATED TRANSCRIPTION FACTOR-RELATED"/>
    <property type="match status" value="1"/>
</dbReference>